<dbReference type="GO" id="GO:0060003">
    <property type="term" value="P:copper ion export"/>
    <property type="evidence" value="ECO:0007669"/>
    <property type="project" value="TreeGrafter"/>
</dbReference>
<protein>
    <submittedName>
        <fullName evidence="8">Efflux RND transporter periplasmic adaptor subunit</fullName>
    </submittedName>
</protein>
<accession>A0A316TN78</accession>
<evidence type="ECO:0000259" key="7">
    <source>
        <dbReference type="Pfam" id="PF25954"/>
    </source>
</evidence>
<dbReference type="SUPFAM" id="SSF111369">
    <property type="entry name" value="HlyD-like secretion proteins"/>
    <property type="match status" value="1"/>
</dbReference>
<evidence type="ECO:0000313" key="8">
    <source>
        <dbReference type="EMBL" id="PWN05870.1"/>
    </source>
</evidence>
<keyword evidence="3" id="KW-0472">Membrane</keyword>
<feature type="domain" description="CusB-like three alpha-helical bundle" evidence="6">
    <location>
        <begin position="175"/>
        <end position="225"/>
    </location>
</feature>
<keyword evidence="3" id="KW-0812">Transmembrane</keyword>
<dbReference type="Gene3D" id="2.40.420.20">
    <property type="match status" value="1"/>
</dbReference>
<dbReference type="EMBL" id="QGGB01000008">
    <property type="protein sequence ID" value="PWN05870.1"/>
    <property type="molecule type" value="Genomic_DNA"/>
</dbReference>
<feature type="transmembrane region" description="Helical" evidence="3">
    <location>
        <begin position="18"/>
        <end position="36"/>
    </location>
</feature>
<dbReference type="InterPro" id="IPR058792">
    <property type="entry name" value="Beta-barrel_RND_2"/>
</dbReference>
<organism evidence="8 9">
    <name type="scientific">Rhodohalobacter mucosus</name>
    <dbReference type="NCBI Taxonomy" id="2079485"/>
    <lineage>
        <taxon>Bacteria</taxon>
        <taxon>Pseudomonadati</taxon>
        <taxon>Balneolota</taxon>
        <taxon>Balneolia</taxon>
        <taxon>Balneolales</taxon>
        <taxon>Balneolaceae</taxon>
        <taxon>Rhodohalobacter</taxon>
    </lineage>
</organism>
<dbReference type="PANTHER" id="PTHR30097:SF4">
    <property type="entry name" value="SLR6042 PROTEIN"/>
    <property type="match status" value="1"/>
</dbReference>
<dbReference type="InterPro" id="IPR058791">
    <property type="entry name" value="3HB_CusB"/>
</dbReference>
<evidence type="ECO:0000313" key="9">
    <source>
        <dbReference type="Proteomes" id="UP000245533"/>
    </source>
</evidence>
<dbReference type="InterPro" id="IPR045800">
    <property type="entry name" value="HMBD"/>
</dbReference>
<dbReference type="Pfam" id="PF25954">
    <property type="entry name" value="Beta-barrel_RND_2"/>
    <property type="match status" value="1"/>
</dbReference>
<gene>
    <name evidence="8" type="ORF">DDZ15_11825</name>
</gene>
<dbReference type="Pfam" id="PF11827">
    <property type="entry name" value="DUF3347"/>
    <property type="match status" value="1"/>
</dbReference>
<dbReference type="GO" id="GO:0046914">
    <property type="term" value="F:transition metal ion binding"/>
    <property type="evidence" value="ECO:0007669"/>
    <property type="project" value="TreeGrafter"/>
</dbReference>
<sequence length="617" mass="69065">MKFNKQTNTRMNITKSQYLTYASVLIAGVILGWLFFGGSETTQNGHDDHSHEQVVNESGEQVWTCSMHPSVREDGPGSCPICGMDLIPVSTDERVDDYSMVMTEASIQLANIQTAPAVRRQPVREIYLPGRVEVDERRVSYVTAHFEGRIRDVKIDFTGAPIRKGDVMATIYSPELVSAQRELLQAVETRERNPELYNAAVRKFSLWEFTDEQIQAIIDRGTVQTYMEILSPVNGFVMKRNVVDEQHVMEGTVIYEVANLDQLWVTLDAYEQDLPWISEGDDVLFQTRSNPDQNYSASIDFIDPAFNNEKRTIRLRADVENGNHSLKPNMLVHGTVHAKMDGEKILVPASAVLWTGPRSIVYVKDASAEIPRFEAREVDLGVRAGDHYIIENGIDEGEDVVFNGTFRIDSEFQLADRFSMMNRTPGSGAAQAGHQHGGMDMARNGIDDADQINYQNEAASVPAAEQFNDVPNDFRELFTKAVSYYIEGKDALLESDLSSAQSAYESFISSLEEIGVHGLSGDGHVAWMESYEALVTHASGMLSADDREARANSFRSLSEELIRAVKMFGIDGVVYHQYCPMAFGNEGASWLSSNQQIQNPYFPETMPRCGEVIERIE</sequence>
<dbReference type="GO" id="GO:0022857">
    <property type="term" value="F:transmembrane transporter activity"/>
    <property type="evidence" value="ECO:0007669"/>
    <property type="project" value="InterPro"/>
</dbReference>
<evidence type="ECO:0000259" key="6">
    <source>
        <dbReference type="Pfam" id="PF25869"/>
    </source>
</evidence>
<dbReference type="GO" id="GO:0016020">
    <property type="term" value="C:membrane"/>
    <property type="evidence" value="ECO:0007669"/>
    <property type="project" value="InterPro"/>
</dbReference>
<keyword evidence="2" id="KW-0813">Transport</keyword>
<dbReference type="InterPro" id="IPR006143">
    <property type="entry name" value="RND_pump_MFP"/>
</dbReference>
<comment type="caution">
    <text evidence="8">The sequence shown here is derived from an EMBL/GenBank/DDBJ whole genome shotgun (WGS) entry which is preliminary data.</text>
</comment>
<keyword evidence="3" id="KW-1133">Transmembrane helix</keyword>
<dbReference type="Pfam" id="PF19335">
    <property type="entry name" value="HMBD"/>
    <property type="match status" value="1"/>
</dbReference>
<dbReference type="GO" id="GO:0030288">
    <property type="term" value="C:outer membrane-bounded periplasmic space"/>
    <property type="evidence" value="ECO:0007669"/>
    <property type="project" value="TreeGrafter"/>
</dbReference>
<feature type="domain" description="Heavy metal binding" evidence="5">
    <location>
        <begin position="62"/>
        <end position="89"/>
    </location>
</feature>
<dbReference type="PANTHER" id="PTHR30097">
    <property type="entry name" value="CATION EFFLUX SYSTEM PROTEIN CUSB"/>
    <property type="match status" value="1"/>
</dbReference>
<evidence type="ECO:0000256" key="1">
    <source>
        <dbReference type="ARBA" id="ARBA00009477"/>
    </source>
</evidence>
<evidence type="ECO:0000259" key="4">
    <source>
        <dbReference type="Pfam" id="PF11827"/>
    </source>
</evidence>
<dbReference type="AlphaFoldDB" id="A0A316TN78"/>
<dbReference type="GO" id="GO:0015679">
    <property type="term" value="P:plasma membrane copper ion transport"/>
    <property type="evidence" value="ECO:0007669"/>
    <property type="project" value="TreeGrafter"/>
</dbReference>
<evidence type="ECO:0000259" key="5">
    <source>
        <dbReference type="Pfam" id="PF19335"/>
    </source>
</evidence>
<dbReference type="InterPro" id="IPR021782">
    <property type="entry name" value="DUF3347"/>
</dbReference>
<feature type="domain" description="CusB-like beta-barrel" evidence="7">
    <location>
        <begin position="262"/>
        <end position="338"/>
    </location>
</feature>
<dbReference type="Gene3D" id="2.40.30.170">
    <property type="match status" value="1"/>
</dbReference>
<dbReference type="NCBIfam" id="TIGR01730">
    <property type="entry name" value="RND_mfp"/>
    <property type="match status" value="1"/>
</dbReference>
<comment type="similarity">
    <text evidence="1">Belongs to the membrane fusion protein (MFP) (TC 8.A.1) family.</text>
</comment>
<evidence type="ECO:0000256" key="3">
    <source>
        <dbReference type="SAM" id="Phobius"/>
    </source>
</evidence>
<proteinExistence type="inferred from homology"/>
<feature type="domain" description="DUF3347" evidence="4">
    <location>
        <begin position="483"/>
        <end position="570"/>
    </location>
</feature>
<evidence type="ECO:0000256" key="2">
    <source>
        <dbReference type="ARBA" id="ARBA00022448"/>
    </source>
</evidence>
<dbReference type="Proteomes" id="UP000245533">
    <property type="component" value="Unassembled WGS sequence"/>
</dbReference>
<reference evidence="8 9" key="1">
    <citation type="submission" date="2018-05" db="EMBL/GenBank/DDBJ databases">
        <title>Rhodohalobacter halophilus gen. nov., sp. nov., a moderately halophilic member of the family Balneolaceae.</title>
        <authorList>
            <person name="Liu Z.-W."/>
        </authorList>
    </citation>
    <scope>NUCLEOTIDE SEQUENCE [LARGE SCALE GENOMIC DNA]</scope>
    <source>
        <strain evidence="8 9">8A47</strain>
    </source>
</reference>
<dbReference type="FunFam" id="2.40.30.170:FF:000010">
    <property type="entry name" value="Efflux RND transporter periplasmic adaptor subunit"/>
    <property type="match status" value="1"/>
</dbReference>
<dbReference type="Pfam" id="PF25869">
    <property type="entry name" value="3HB_CusB"/>
    <property type="match status" value="1"/>
</dbReference>
<name>A0A316TN78_9BACT</name>
<keyword evidence="9" id="KW-1185">Reference proteome</keyword>
<dbReference type="InterPro" id="IPR051909">
    <property type="entry name" value="MFP_Cation_Efflux"/>
</dbReference>